<keyword evidence="2" id="KW-1185">Reference proteome</keyword>
<dbReference type="STRING" id="1003.SAMN04488541_10834"/>
<protein>
    <recommendedName>
        <fullName evidence="3">Peptidase C39-like domain-containing protein</fullName>
    </recommendedName>
</protein>
<evidence type="ECO:0000313" key="2">
    <source>
        <dbReference type="Proteomes" id="UP000199513"/>
    </source>
</evidence>
<organism evidence="1 2">
    <name type="scientific">Thermoflexibacter ruber</name>
    <dbReference type="NCBI Taxonomy" id="1003"/>
    <lineage>
        <taxon>Bacteria</taxon>
        <taxon>Pseudomonadati</taxon>
        <taxon>Bacteroidota</taxon>
        <taxon>Cytophagia</taxon>
        <taxon>Cytophagales</taxon>
        <taxon>Thermoflexibacteraceae</taxon>
        <taxon>Thermoflexibacter</taxon>
    </lineage>
</organism>
<evidence type="ECO:0000313" key="1">
    <source>
        <dbReference type="EMBL" id="SFF61417.1"/>
    </source>
</evidence>
<dbReference type="Proteomes" id="UP000199513">
    <property type="component" value="Unassembled WGS sequence"/>
</dbReference>
<sequence>MHRSITGRDVTETAWGTSYTGVDAQRAFMQLKLMSAYNKKQQEQEKHRARMIENWKTIEPIITKENWVGKGHGRTSNDNCYEAADKQMQADPNAKARIKGAYDYTEVYNESWESKGKTLSNTMLIVATNYITVNLQENKPVKVGLNYELGHPGNKDKTTDHWVVIVGQGKDEHGVYFNYYDNYDKDINRGTNGRLYLHNDNTYRTIKGRENATMIEAVYLNVILTTILHNEE</sequence>
<name>A0A1I2K888_9BACT</name>
<dbReference type="RefSeq" id="WP_091549557.1">
    <property type="nucleotide sequence ID" value="NZ_FONY01000083.1"/>
</dbReference>
<dbReference type="AlphaFoldDB" id="A0A1I2K888"/>
<reference evidence="1 2" key="1">
    <citation type="submission" date="2016-10" db="EMBL/GenBank/DDBJ databases">
        <authorList>
            <person name="de Groot N.N."/>
        </authorList>
    </citation>
    <scope>NUCLEOTIDE SEQUENCE [LARGE SCALE GENOMIC DNA]</scope>
    <source>
        <strain>GEY</strain>
        <strain evidence="2">DSM 9560</strain>
    </source>
</reference>
<dbReference type="EMBL" id="FONY01000083">
    <property type="protein sequence ID" value="SFF61417.1"/>
    <property type="molecule type" value="Genomic_DNA"/>
</dbReference>
<evidence type="ECO:0008006" key="3">
    <source>
        <dbReference type="Google" id="ProtNLM"/>
    </source>
</evidence>
<dbReference type="OrthoDB" id="1521695at2"/>
<accession>A0A1I2K888</accession>
<proteinExistence type="predicted"/>
<gene>
    <name evidence="1" type="ORF">SAMN04488541_10834</name>
</gene>